<evidence type="ECO:0000313" key="3">
    <source>
        <dbReference type="EMBL" id="KWZ58368.1"/>
    </source>
</evidence>
<organism evidence="2 5">
    <name type="scientific">Burkholderia ubonensis</name>
    <dbReference type="NCBI Taxonomy" id="101571"/>
    <lineage>
        <taxon>Bacteria</taxon>
        <taxon>Pseudomonadati</taxon>
        <taxon>Pseudomonadota</taxon>
        <taxon>Betaproteobacteria</taxon>
        <taxon>Burkholderiales</taxon>
        <taxon>Burkholderiaceae</taxon>
        <taxon>Burkholderia</taxon>
        <taxon>Burkholderia cepacia complex</taxon>
    </lineage>
</organism>
<protein>
    <submittedName>
        <fullName evidence="2">Uncharacterized protein</fullName>
    </submittedName>
</protein>
<keyword evidence="1" id="KW-0812">Transmembrane</keyword>
<evidence type="ECO:0000313" key="2">
    <source>
        <dbReference type="EMBL" id="KWA77333.1"/>
    </source>
</evidence>
<proteinExistence type="predicted"/>
<evidence type="ECO:0000313" key="5">
    <source>
        <dbReference type="Proteomes" id="UP000060630"/>
    </source>
</evidence>
<gene>
    <name evidence="4" type="ORF">WK57_17235</name>
    <name evidence="3" type="ORF">WK57_17850</name>
    <name evidence="2" type="ORF">WL29_34860</name>
</gene>
<dbReference type="EMBL" id="LNJU01000002">
    <property type="protein sequence ID" value="KWZ58807.1"/>
    <property type="molecule type" value="Genomic_DNA"/>
</dbReference>
<feature type="transmembrane region" description="Helical" evidence="1">
    <location>
        <begin position="60"/>
        <end position="83"/>
    </location>
</feature>
<evidence type="ECO:0000256" key="1">
    <source>
        <dbReference type="SAM" id="Phobius"/>
    </source>
</evidence>
<keyword evidence="1" id="KW-1133">Transmembrane helix</keyword>
<sequence length="84" mass="9255">MRAADVRLTRLGLTDMRRSYMNERPCSHCGCLLRQGAIRCKACGSEDPFCRRAIGADKTVMIALITVAVMIVAFAIFVVLLPIP</sequence>
<comment type="caution">
    <text evidence="2">The sequence shown here is derived from an EMBL/GenBank/DDBJ whole genome shotgun (WGS) entry which is preliminary data.</text>
</comment>
<keyword evidence="1" id="KW-0472">Membrane</keyword>
<evidence type="ECO:0000313" key="6">
    <source>
        <dbReference type="Proteomes" id="UP000070119"/>
    </source>
</evidence>
<reference evidence="2 5" key="1">
    <citation type="submission" date="2015-11" db="EMBL/GenBank/DDBJ databases">
        <title>Expanding the genomic diversity of Burkholderia species for the development of highly accurate diagnostics.</title>
        <authorList>
            <person name="Sahl J."/>
            <person name="Keim P."/>
            <person name="Wagner D."/>
        </authorList>
    </citation>
    <scope>NUCLEOTIDE SEQUENCE [LARGE SCALE GENOMIC DNA]</scope>
    <source>
        <strain evidence="2 5">MSMB2087WGS</strain>
    </source>
</reference>
<dbReference type="EMBL" id="LPHD01000157">
    <property type="protein sequence ID" value="KWA77333.1"/>
    <property type="molecule type" value="Genomic_DNA"/>
</dbReference>
<dbReference type="AlphaFoldDB" id="A0A106PZY6"/>
<name>A0A106PZY6_9BURK</name>
<accession>A0A106PZY6</accession>
<reference evidence="3 6" key="2">
    <citation type="submission" date="2015-11" db="EMBL/GenBank/DDBJ databases">
        <authorList>
            <person name="Sahl J."/>
            <person name="Wagner D."/>
            <person name="Keim P."/>
        </authorList>
    </citation>
    <scope>NUCLEOTIDE SEQUENCE [LARGE SCALE GENOMIC DNA]</scope>
    <source>
        <strain evidence="3 6">MSMB1157</strain>
    </source>
</reference>
<dbReference type="Proteomes" id="UP000070119">
    <property type="component" value="Unassembled WGS sequence"/>
</dbReference>
<evidence type="ECO:0000313" key="4">
    <source>
        <dbReference type="EMBL" id="KWZ58807.1"/>
    </source>
</evidence>
<dbReference type="EMBL" id="LNJU01000003">
    <property type="protein sequence ID" value="KWZ58368.1"/>
    <property type="molecule type" value="Genomic_DNA"/>
</dbReference>
<dbReference type="Proteomes" id="UP000060630">
    <property type="component" value="Unassembled WGS sequence"/>
</dbReference>